<reference evidence="2 3" key="1">
    <citation type="submission" date="2018-01" db="EMBL/GenBank/DDBJ databases">
        <title>Bacillus asahii Genome sequencing and assembly.</title>
        <authorList>
            <person name="Jiang H."/>
            <person name="Feng Y."/>
            <person name="Zhao F."/>
            <person name="Lin X."/>
        </authorList>
    </citation>
    <scope>NUCLEOTIDE SEQUENCE [LARGE SCALE GENOMIC DNA]</scope>
    <source>
        <strain evidence="2 3">OM18</strain>
    </source>
</reference>
<evidence type="ECO:0000313" key="3">
    <source>
        <dbReference type="Proteomes" id="UP000283095"/>
    </source>
</evidence>
<evidence type="ECO:0000256" key="1">
    <source>
        <dbReference type="SAM" id="Phobius"/>
    </source>
</evidence>
<dbReference type="Proteomes" id="UP000283095">
    <property type="component" value="Chromosome"/>
</dbReference>
<protein>
    <submittedName>
        <fullName evidence="2">Uncharacterized protein</fullName>
    </submittedName>
</protein>
<feature type="transmembrane region" description="Helical" evidence="1">
    <location>
        <begin position="6"/>
        <end position="24"/>
    </location>
</feature>
<keyword evidence="1" id="KW-0472">Membrane</keyword>
<organism evidence="2 3">
    <name type="scientific">Peribacillus asahii</name>
    <dbReference type="NCBI Taxonomy" id="228899"/>
    <lineage>
        <taxon>Bacteria</taxon>
        <taxon>Bacillati</taxon>
        <taxon>Bacillota</taxon>
        <taxon>Bacilli</taxon>
        <taxon>Bacillales</taxon>
        <taxon>Bacillaceae</taxon>
        <taxon>Peribacillus</taxon>
    </lineage>
</organism>
<dbReference type="KEGG" id="pasa:BAOM_2312"/>
<sequence length="40" mass="4903">MLRKVWLLFLVQVTEGLIFFYYATPYSRKGRVYRATRLFV</sequence>
<dbReference type="EMBL" id="CP026095">
    <property type="protein sequence ID" value="AZV42921.1"/>
    <property type="molecule type" value="Genomic_DNA"/>
</dbReference>
<name>A0A3Q9RMY2_9BACI</name>
<dbReference type="AlphaFoldDB" id="A0A3Q9RMY2"/>
<accession>A0A3Q9RMY2</accession>
<proteinExistence type="predicted"/>
<keyword evidence="1" id="KW-1133">Transmembrane helix</keyword>
<evidence type="ECO:0000313" key="2">
    <source>
        <dbReference type="EMBL" id="AZV42921.1"/>
    </source>
</evidence>
<keyword evidence="1" id="KW-0812">Transmembrane</keyword>
<gene>
    <name evidence="2" type="ORF">BAOM_2312</name>
</gene>